<dbReference type="Proteomes" id="UP000030641">
    <property type="component" value="Unassembled WGS sequence"/>
</dbReference>
<dbReference type="Pfam" id="PF05205">
    <property type="entry name" value="COMPASS-Shg1"/>
    <property type="match status" value="1"/>
</dbReference>
<evidence type="ECO:0000259" key="2">
    <source>
        <dbReference type="Pfam" id="PF05205"/>
    </source>
</evidence>
<dbReference type="GeneID" id="25368814"/>
<feature type="region of interest" description="Disordered" evidence="1">
    <location>
        <begin position="95"/>
        <end position="135"/>
    </location>
</feature>
<dbReference type="STRING" id="1043005.A0A074XZM6"/>
<organism evidence="3 4">
    <name type="scientific">Aureobasidium subglaciale (strain EXF-2481)</name>
    <name type="common">Aureobasidium pullulans var. subglaciale</name>
    <dbReference type="NCBI Taxonomy" id="1043005"/>
    <lineage>
        <taxon>Eukaryota</taxon>
        <taxon>Fungi</taxon>
        <taxon>Dikarya</taxon>
        <taxon>Ascomycota</taxon>
        <taxon>Pezizomycotina</taxon>
        <taxon>Dothideomycetes</taxon>
        <taxon>Dothideomycetidae</taxon>
        <taxon>Dothideales</taxon>
        <taxon>Saccotheciaceae</taxon>
        <taxon>Aureobasidium</taxon>
    </lineage>
</organism>
<keyword evidence="4" id="KW-1185">Reference proteome</keyword>
<protein>
    <recommendedName>
        <fullName evidence="2">BOD1/SHG1 domain-containing protein</fullName>
    </recommendedName>
</protein>
<dbReference type="HOGENOM" id="CLU_1885388_0_0_1"/>
<evidence type="ECO:0000313" key="4">
    <source>
        <dbReference type="Proteomes" id="UP000030641"/>
    </source>
</evidence>
<dbReference type="RefSeq" id="XP_013339431.1">
    <property type="nucleotide sequence ID" value="XM_013483977.1"/>
</dbReference>
<reference evidence="3 4" key="1">
    <citation type="journal article" date="2014" name="BMC Genomics">
        <title>Genome sequencing of four Aureobasidium pullulans varieties: biotechnological potential, stress tolerance, and description of new species.</title>
        <authorList>
            <person name="Gostin Ar C."/>
            <person name="Ohm R.A."/>
            <person name="Kogej T."/>
            <person name="Sonjak S."/>
            <person name="Turk M."/>
            <person name="Zajc J."/>
            <person name="Zalar P."/>
            <person name="Grube M."/>
            <person name="Sun H."/>
            <person name="Han J."/>
            <person name="Sharma A."/>
            <person name="Chiniquy J."/>
            <person name="Ngan C.Y."/>
            <person name="Lipzen A."/>
            <person name="Barry K."/>
            <person name="Grigoriev I.V."/>
            <person name="Gunde-Cimerman N."/>
        </authorList>
    </citation>
    <scope>NUCLEOTIDE SEQUENCE [LARGE SCALE GENOMIC DNA]</scope>
    <source>
        <strain evidence="3 4">EXF-2481</strain>
    </source>
</reference>
<feature type="domain" description="BOD1/SHG1" evidence="2">
    <location>
        <begin position="38"/>
        <end position="63"/>
    </location>
</feature>
<dbReference type="InterPro" id="IPR055264">
    <property type="entry name" value="BOD1/SHG1_dom"/>
</dbReference>
<proteinExistence type="predicted"/>
<accession>A0A074XZM6</accession>
<evidence type="ECO:0000313" key="3">
    <source>
        <dbReference type="EMBL" id="KEQ90935.1"/>
    </source>
</evidence>
<dbReference type="OrthoDB" id="5579731at2759"/>
<dbReference type="AlphaFoldDB" id="A0A074XZM6"/>
<feature type="compositionally biased region" description="Basic residues" evidence="1">
    <location>
        <begin position="114"/>
        <end position="135"/>
    </location>
</feature>
<sequence length="135" mass="15816">MAAAANTTAGAQADLPMRKRPRVSDLPLSSSKRASIDSLLHTFKKKGQFDDLRKNTFAQFDQGVRLFQILPRFTTSDKHPQAPQIHPCRLHSLLHRRRDRSRPHQIPYQEPTHRRSSSRRRCRPRRHLSQNRSRH</sequence>
<evidence type="ECO:0000256" key="1">
    <source>
        <dbReference type="SAM" id="MobiDB-lite"/>
    </source>
</evidence>
<dbReference type="EMBL" id="KL584784">
    <property type="protein sequence ID" value="KEQ90935.1"/>
    <property type="molecule type" value="Genomic_DNA"/>
</dbReference>
<feature type="region of interest" description="Disordered" evidence="1">
    <location>
        <begin position="1"/>
        <end position="31"/>
    </location>
</feature>
<gene>
    <name evidence="3" type="ORF">AUEXF2481DRAFT_526595</name>
</gene>
<feature type="compositionally biased region" description="Low complexity" evidence="1">
    <location>
        <begin position="1"/>
        <end position="13"/>
    </location>
</feature>
<name>A0A074XZM6_AURSE</name>
<dbReference type="InParanoid" id="A0A074XZM6"/>